<dbReference type="Proteomes" id="UP000325081">
    <property type="component" value="Unassembled WGS sequence"/>
</dbReference>
<comment type="caution">
    <text evidence="2">The sequence shown here is derived from an EMBL/GenBank/DDBJ whole genome shotgun (WGS) entry which is preliminary data.</text>
</comment>
<feature type="region of interest" description="Disordered" evidence="1">
    <location>
        <begin position="49"/>
        <end position="73"/>
    </location>
</feature>
<evidence type="ECO:0000313" key="2">
    <source>
        <dbReference type="EMBL" id="GER26918.1"/>
    </source>
</evidence>
<dbReference type="EMBL" id="BKCP01001336">
    <property type="protein sequence ID" value="GER26918.1"/>
    <property type="molecule type" value="Genomic_DNA"/>
</dbReference>
<protein>
    <submittedName>
        <fullName evidence="2">LIM and cysteine-rich domains protein 1</fullName>
    </submittedName>
</protein>
<feature type="compositionally biased region" description="Basic residues" evidence="1">
    <location>
        <begin position="120"/>
        <end position="135"/>
    </location>
</feature>
<name>A0A5A7P382_STRAF</name>
<sequence>MLGTRWNIVGIPRGLSYFMLNNLPVQHIEIEELFRWAVGLRLSSFRPAKKRRHQHVTPHPHRLHPRRPSPELHRQVVGQVPAGRIPRHKNPPKVHSLQPLVLPRHRLLPQPPHRPPGVFHSRRQPVLRRQAVVRRHQQDPERRRQPEAAVVGVGPRSVTKTESPTTEEEEDGKTGGASWRGARLVEAELEFVLLVVKAVLPDGSPVVLNFHRELESHKLKI</sequence>
<organism evidence="2 3">
    <name type="scientific">Striga asiatica</name>
    <name type="common">Asiatic witchweed</name>
    <name type="synonym">Buchnera asiatica</name>
    <dbReference type="NCBI Taxonomy" id="4170"/>
    <lineage>
        <taxon>Eukaryota</taxon>
        <taxon>Viridiplantae</taxon>
        <taxon>Streptophyta</taxon>
        <taxon>Embryophyta</taxon>
        <taxon>Tracheophyta</taxon>
        <taxon>Spermatophyta</taxon>
        <taxon>Magnoliopsida</taxon>
        <taxon>eudicotyledons</taxon>
        <taxon>Gunneridae</taxon>
        <taxon>Pentapetalae</taxon>
        <taxon>asterids</taxon>
        <taxon>lamiids</taxon>
        <taxon>Lamiales</taxon>
        <taxon>Orobanchaceae</taxon>
        <taxon>Buchnereae</taxon>
        <taxon>Striga</taxon>
    </lineage>
</organism>
<feature type="compositionally biased region" description="Basic residues" evidence="1">
    <location>
        <begin position="49"/>
        <end position="67"/>
    </location>
</feature>
<proteinExistence type="predicted"/>
<accession>A0A5A7P382</accession>
<gene>
    <name evidence="2" type="ORF">STAS_02594</name>
</gene>
<keyword evidence="3" id="KW-1185">Reference proteome</keyword>
<evidence type="ECO:0000313" key="3">
    <source>
        <dbReference type="Proteomes" id="UP000325081"/>
    </source>
</evidence>
<dbReference type="AlphaFoldDB" id="A0A5A7P382"/>
<reference evidence="3" key="1">
    <citation type="journal article" date="2019" name="Curr. Biol.">
        <title>Genome Sequence of Striga asiatica Provides Insight into the Evolution of Plant Parasitism.</title>
        <authorList>
            <person name="Yoshida S."/>
            <person name="Kim S."/>
            <person name="Wafula E.K."/>
            <person name="Tanskanen J."/>
            <person name="Kim Y.M."/>
            <person name="Honaas L."/>
            <person name="Yang Z."/>
            <person name="Spallek T."/>
            <person name="Conn C.E."/>
            <person name="Ichihashi Y."/>
            <person name="Cheong K."/>
            <person name="Cui S."/>
            <person name="Der J.P."/>
            <person name="Gundlach H."/>
            <person name="Jiao Y."/>
            <person name="Hori C."/>
            <person name="Ishida J.K."/>
            <person name="Kasahara H."/>
            <person name="Kiba T."/>
            <person name="Kim M.S."/>
            <person name="Koo N."/>
            <person name="Laohavisit A."/>
            <person name="Lee Y.H."/>
            <person name="Lumba S."/>
            <person name="McCourt P."/>
            <person name="Mortimer J.C."/>
            <person name="Mutuku J.M."/>
            <person name="Nomura T."/>
            <person name="Sasaki-Sekimoto Y."/>
            <person name="Seto Y."/>
            <person name="Wang Y."/>
            <person name="Wakatake T."/>
            <person name="Sakakibara H."/>
            <person name="Demura T."/>
            <person name="Yamaguchi S."/>
            <person name="Yoneyama K."/>
            <person name="Manabe R.I."/>
            <person name="Nelson D.C."/>
            <person name="Schulman A.H."/>
            <person name="Timko M.P."/>
            <person name="dePamphilis C.W."/>
            <person name="Choi D."/>
            <person name="Shirasu K."/>
        </authorList>
    </citation>
    <scope>NUCLEOTIDE SEQUENCE [LARGE SCALE GENOMIC DNA]</scope>
    <source>
        <strain evidence="3">cv. UVA1</strain>
    </source>
</reference>
<feature type="region of interest" description="Disordered" evidence="1">
    <location>
        <begin position="109"/>
        <end position="178"/>
    </location>
</feature>
<feature type="compositionally biased region" description="Basic and acidic residues" evidence="1">
    <location>
        <begin position="136"/>
        <end position="146"/>
    </location>
</feature>
<evidence type="ECO:0000256" key="1">
    <source>
        <dbReference type="SAM" id="MobiDB-lite"/>
    </source>
</evidence>